<proteinExistence type="inferred from homology"/>
<feature type="domain" description="CCHC-type" evidence="8">
    <location>
        <begin position="1115"/>
        <end position="1130"/>
    </location>
</feature>
<dbReference type="PANTHER" id="PTHR43788">
    <property type="entry name" value="DNA2/NAM7 HELICASE FAMILY MEMBER"/>
    <property type="match status" value="1"/>
</dbReference>
<dbReference type="InterPro" id="IPR050534">
    <property type="entry name" value="Coronavir_polyprotein_1ab"/>
</dbReference>
<feature type="compositionally biased region" description="Basic residues" evidence="7">
    <location>
        <begin position="1"/>
        <end position="14"/>
    </location>
</feature>
<gene>
    <name evidence="9" type="ORF">MENT_LOCUS62027</name>
</gene>
<comment type="caution">
    <text evidence="9">The sequence shown here is derived from an EMBL/GenBank/DDBJ whole genome shotgun (WGS) entry which is preliminary data.</text>
</comment>
<dbReference type="Pfam" id="PF00098">
    <property type="entry name" value="zf-CCHC"/>
    <property type="match status" value="1"/>
</dbReference>
<protein>
    <recommendedName>
        <fullName evidence="8">CCHC-type domain-containing protein</fullName>
    </recommendedName>
</protein>
<dbReference type="OrthoDB" id="306218at2759"/>
<feature type="compositionally biased region" description="Polar residues" evidence="7">
    <location>
        <begin position="34"/>
        <end position="44"/>
    </location>
</feature>
<keyword evidence="6" id="KW-0479">Metal-binding</keyword>
<keyword evidence="4" id="KW-0347">Helicase</keyword>
<keyword evidence="5" id="KW-0067">ATP-binding</keyword>
<feature type="compositionally biased region" description="Polar residues" evidence="7">
    <location>
        <begin position="87"/>
        <end position="99"/>
    </location>
</feature>
<organism evidence="9 10">
    <name type="scientific">Meloidogyne enterolobii</name>
    <name type="common">Root-knot nematode worm</name>
    <name type="synonym">Meloidogyne mayaguensis</name>
    <dbReference type="NCBI Taxonomy" id="390850"/>
    <lineage>
        <taxon>Eukaryota</taxon>
        <taxon>Metazoa</taxon>
        <taxon>Ecdysozoa</taxon>
        <taxon>Nematoda</taxon>
        <taxon>Chromadorea</taxon>
        <taxon>Rhabditida</taxon>
        <taxon>Tylenchina</taxon>
        <taxon>Tylenchomorpha</taxon>
        <taxon>Tylenchoidea</taxon>
        <taxon>Meloidogynidae</taxon>
        <taxon>Meloidogyninae</taxon>
        <taxon>Meloidogyne</taxon>
    </lineage>
</organism>
<evidence type="ECO:0000313" key="10">
    <source>
        <dbReference type="Proteomes" id="UP000580250"/>
    </source>
</evidence>
<evidence type="ECO:0000256" key="5">
    <source>
        <dbReference type="ARBA" id="ARBA00022840"/>
    </source>
</evidence>
<dbReference type="EMBL" id="CAJEWN010003575">
    <property type="protein sequence ID" value="CAD2208032.1"/>
    <property type="molecule type" value="Genomic_DNA"/>
</dbReference>
<dbReference type="InterPro" id="IPR041677">
    <property type="entry name" value="DNA2/NAM7_AAA_11"/>
</dbReference>
<dbReference type="GO" id="GO:0016787">
    <property type="term" value="F:hydrolase activity"/>
    <property type="evidence" value="ECO:0007669"/>
    <property type="project" value="UniProtKB-KW"/>
</dbReference>
<dbReference type="AlphaFoldDB" id="A0A6V7Y913"/>
<dbReference type="GO" id="GO:0008270">
    <property type="term" value="F:zinc ion binding"/>
    <property type="evidence" value="ECO:0007669"/>
    <property type="project" value="UniProtKB-KW"/>
</dbReference>
<reference evidence="9 10" key="1">
    <citation type="submission" date="2020-08" db="EMBL/GenBank/DDBJ databases">
        <authorList>
            <person name="Koutsovoulos G."/>
            <person name="Danchin GJ E."/>
        </authorList>
    </citation>
    <scope>NUCLEOTIDE SEQUENCE [LARGE SCALE GENOMIC DNA]</scope>
</reference>
<accession>A0A6V7Y913</accession>
<dbReference type="Pfam" id="PF13087">
    <property type="entry name" value="AAA_12"/>
    <property type="match status" value="1"/>
</dbReference>
<dbReference type="InterPro" id="IPR027417">
    <property type="entry name" value="P-loop_NTPase"/>
</dbReference>
<keyword evidence="3" id="KW-0378">Hydrolase</keyword>
<comment type="similarity">
    <text evidence="1">Belongs to the DNA2/NAM7 helicase family.</text>
</comment>
<evidence type="ECO:0000256" key="4">
    <source>
        <dbReference type="ARBA" id="ARBA00022806"/>
    </source>
</evidence>
<keyword evidence="6" id="KW-0863">Zinc-finger</keyword>
<evidence type="ECO:0000256" key="2">
    <source>
        <dbReference type="ARBA" id="ARBA00022741"/>
    </source>
</evidence>
<dbReference type="InterPro" id="IPR036875">
    <property type="entry name" value="Znf_CCHC_sf"/>
</dbReference>
<dbReference type="SUPFAM" id="SSF57756">
    <property type="entry name" value="Retrovirus zinc finger-like domains"/>
    <property type="match status" value="1"/>
</dbReference>
<dbReference type="Gene3D" id="3.40.50.300">
    <property type="entry name" value="P-loop containing nucleotide triphosphate hydrolases"/>
    <property type="match status" value="2"/>
</dbReference>
<evidence type="ECO:0000313" key="9">
    <source>
        <dbReference type="EMBL" id="CAD2208032.1"/>
    </source>
</evidence>
<keyword evidence="2" id="KW-0547">Nucleotide-binding</keyword>
<feature type="compositionally biased region" description="Polar residues" evidence="7">
    <location>
        <begin position="68"/>
        <end position="78"/>
    </location>
</feature>
<sequence length="1131" mass="127592">MDNQNVRKRGRGHFYFKSEKNETTTTNKAGPLTMESTDSKSLNKNAGLLTMESTDSKTLNKTAGLLTMESTDSKTLNKNAGLMTMEPTGSQKPKSTTHTSVEEEEAFQKIMEDAEKEERQEISESMEKLILEEDMEINEENEDEQMEEGEINESEWAQSSSNWENPNKEESFANKAFENQEWQEVKSKSAKKKEEIEAEAITASRKKRYVISQVQEKRSIAVIPNPEKLSMWPFAIEIPDELTTDLERPLFPGDSIFVNKFAWIEGRRQVTIDNWYRKDTGILSYQATALMIDVTHFPYWTTKTGIIVYLKKKEGKAALARVTAYGMERSGMLYAKQCRHGLDLSKTRLSEFVNLKLAPIPAGWMIGTNYIVPPGGSYRLGTEIMAKEGSQILACAEPFTERWRWLTKTGLPKVFPIDKDYTLKEMKLAEDIIAAALITAAENEEVGRMETSYFGVVKPIEDEKKRTFTINHIHEQKSHIAKVLSIWTKDTSVTAKTGFERKAFANGYIKEVFKCDRDDGLLQIEVNIILVPNEGLYEHDEDFEAMTHGMLTIIQVAETPGGYRDQADTFGLHTPTQLIKEEKSPRTEILKALFGRPGTDDSVVGGDIPKELECVKSLNEEQQNTLSNWLHEGRGRLHYQQAPPGTGKTRLAAACIAAALKKDPKIAVLATANSNLPVSKLIDESAQINLGSEMLAFFASTARIRYGDQILLLKEHQLENKIKGEFVEKLEGSEKRDVTDYLAHIKDKPRHTKERKVGEIYLAREFKNAIFGTIYMCLGIPRAHVSTTHLIIDEVTQTSFSMMVHLLCKLPLVRSVLLTGDVRQLGTHLKELPEVIQSGYGLESVTDQMENCERVSVTILERCYRSHPIITECFNYSSYEKHDERVIAAVPASKRTGLTKLGINLPVNNVPLILLNIRGTIEQDSASYSLSSPEQTEAAIIIAKALEHRDPQGVAIICLYTYQCEKIRERLYQENLQVSVNSVDAFQSREHRLIILVTTSTKSPGSAARADASDFLKDSRRATVALSRAQSGLIIIADFEAIREGETWRRFITAAKQHTPFVDERYLEVMENEEPTRDSNGILNDLKGRSIEVKVEEVKLIRGGELRTGRGQIICNRCGNPGHLARDCRRR</sequence>
<dbReference type="PANTHER" id="PTHR43788:SF16">
    <property type="entry name" value="HELICASE WITH ZINC FINGER 2"/>
    <property type="match status" value="1"/>
</dbReference>
<dbReference type="SMART" id="SM00343">
    <property type="entry name" value="ZnF_C2HC"/>
    <property type="match status" value="1"/>
</dbReference>
<dbReference type="Proteomes" id="UP000580250">
    <property type="component" value="Unassembled WGS sequence"/>
</dbReference>
<dbReference type="GO" id="GO:0019899">
    <property type="term" value="F:enzyme binding"/>
    <property type="evidence" value="ECO:0007669"/>
    <property type="project" value="UniProtKB-ARBA"/>
</dbReference>
<evidence type="ECO:0000256" key="3">
    <source>
        <dbReference type="ARBA" id="ARBA00022801"/>
    </source>
</evidence>
<feature type="region of interest" description="Disordered" evidence="7">
    <location>
        <begin position="1"/>
        <end position="44"/>
    </location>
</feature>
<dbReference type="InterPro" id="IPR047187">
    <property type="entry name" value="SF1_C_Upf1"/>
</dbReference>
<dbReference type="CDD" id="cd18808">
    <property type="entry name" value="SF1_C_Upf1"/>
    <property type="match status" value="1"/>
</dbReference>
<dbReference type="GO" id="GO:0003676">
    <property type="term" value="F:nucleic acid binding"/>
    <property type="evidence" value="ECO:0007669"/>
    <property type="project" value="InterPro"/>
</dbReference>
<evidence type="ECO:0000256" key="6">
    <source>
        <dbReference type="PROSITE-ProRule" id="PRU00047"/>
    </source>
</evidence>
<evidence type="ECO:0000256" key="7">
    <source>
        <dbReference type="SAM" id="MobiDB-lite"/>
    </source>
</evidence>
<dbReference type="InterPro" id="IPR001878">
    <property type="entry name" value="Znf_CCHC"/>
</dbReference>
<evidence type="ECO:0000256" key="1">
    <source>
        <dbReference type="ARBA" id="ARBA00007913"/>
    </source>
</evidence>
<feature type="region of interest" description="Disordered" evidence="7">
    <location>
        <begin position="60"/>
        <end position="105"/>
    </location>
</feature>
<dbReference type="SUPFAM" id="SSF52540">
    <property type="entry name" value="P-loop containing nucleoside triphosphate hydrolases"/>
    <property type="match status" value="1"/>
</dbReference>
<dbReference type="PROSITE" id="PS50158">
    <property type="entry name" value="ZF_CCHC"/>
    <property type="match status" value="1"/>
</dbReference>
<dbReference type="Pfam" id="PF13086">
    <property type="entry name" value="AAA_11"/>
    <property type="match status" value="1"/>
</dbReference>
<keyword evidence="6" id="KW-0862">Zinc</keyword>
<dbReference type="GO" id="GO:0043139">
    <property type="term" value="F:5'-3' DNA helicase activity"/>
    <property type="evidence" value="ECO:0007669"/>
    <property type="project" value="TreeGrafter"/>
</dbReference>
<dbReference type="InterPro" id="IPR041679">
    <property type="entry name" value="DNA2/NAM7-like_C"/>
</dbReference>
<dbReference type="GO" id="GO:0005524">
    <property type="term" value="F:ATP binding"/>
    <property type="evidence" value="ECO:0007669"/>
    <property type="project" value="UniProtKB-KW"/>
</dbReference>
<evidence type="ECO:0000259" key="8">
    <source>
        <dbReference type="PROSITE" id="PS50158"/>
    </source>
</evidence>
<name>A0A6V7Y913_MELEN</name>